<feature type="compositionally biased region" description="Low complexity" evidence="8">
    <location>
        <begin position="355"/>
        <end position="380"/>
    </location>
</feature>
<dbReference type="EMBL" id="JAPFFF010000014">
    <property type="protein sequence ID" value="KAK8870266.1"/>
    <property type="molecule type" value="Genomic_DNA"/>
</dbReference>
<evidence type="ECO:0000259" key="9">
    <source>
        <dbReference type="PROSITE" id="PS50235"/>
    </source>
</evidence>
<keyword evidence="5" id="KW-0833">Ubl conjugation pathway</keyword>
<reference evidence="10 11" key="1">
    <citation type="submission" date="2024-04" db="EMBL/GenBank/DDBJ databases">
        <title>Tritrichomonas musculus Genome.</title>
        <authorList>
            <person name="Alves-Ferreira E."/>
            <person name="Grigg M."/>
            <person name="Lorenzi H."/>
            <person name="Galac M."/>
        </authorList>
    </citation>
    <scope>NUCLEOTIDE SEQUENCE [LARGE SCALE GENOMIC DNA]</scope>
    <source>
        <strain evidence="10 11">EAF2021</strain>
    </source>
</reference>
<keyword evidence="6" id="KW-0378">Hydrolase</keyword>
<keyword evidence="7" id="KW-0788">Thiol protease</keyword>
<dbReference type="PANTHER" id="PTHR21646">
    <property type="entry name" value="UBIQUITIN CARBOXYL-TERMINAL HYDROLASE"/>
    <property type="match status" value="1"/>
</dbReference>
<protein>
    <recommendedName>
        <fullName evidence="3">ubiquitinyl hydrolase 1</fullName>
        <ecNumber evidence="3">3.4.19.12</ecNumber>
    </recommendedName>
</protein>
<dbReference type="EC" id="3.4.19.12" evidence="3"/>
<dbReference type="Proteomes" id="UP001470230">
    <property type="component" value="Unassembled WGS sequence"/>
</dbReference>
<dbReference type="InterPro" id="IPR018200">
    <property type="entry name" value="USP_CS"/>
</dbReference>
<organism evidence="10 11">
    <name type="scientific">Tritrichomonas musculus</name>
    <dbReference type="NCBI Taxonomy" id="1915356"/>
    <lineage>
        <taxon>Eukaryota</taxon>
        <taxon>Metamonada</taxon>
        <taxon>Parabasalia</taxon>
        <taxon>Tritrichomonadida</taxon>
        <taxon>Tritrichomonadidae</taxon>
        <taxon>Tritrichomonas</taxon>
    </lineage>
</organism>
<feature type="region of interest" description="Disordered" evidence="8">
    <location>
        <begin position="537"/>
        <end position="572"/>
    </location>
</feature>
<dbReference type="InterPro" id="IPR028889">
    <property type="entry name" value="USP"/>
</dbReference>
<dbReference type="Gene3D" id="3.90.70.10">
    <property type="entry name" value="Cysteine proteinases"/>
    <property type="match status" value="1"/>
</dbReference>
<evidence type="ECO:0000256" key="7">
    <source>
        <dbReference type="ARBA" id="ARBA00022807"/>
    </source>
</evidence>
<gene>
    <name evidence="10" type="ORF">M9Y10_008144</name>
</gene>
<comment type="catalytic activity">
    <reaction evidence="1">
        <text>Thiol-dependent hydrolysis of ester, thioester, amide, peptide and isopeptide bonds formed by the C-terminal Gly of ubiquitin (a 76-residue protein attached to proteins as an intracellular targeting signal).</text>
        <dbReference type="EC" id="3.4.19.12"/>
    </reaction>
</comment>
<feature type="region of interest" description="Disordered" evidence="8">
    <location>
        <begin position="596"/>
        <end position="664"/>
    </location>
</feature>
<dbReference type="InterPro" id="IPR038765">
    <property type="entry name" value="Papain-like_cys_pep_sf"/>
</dbReference>
<evidence type="ECO:0000256" key="3">
    <source>
        <dbReference type="ARBA" id="ARBA00012759"/>
    </source>
</evidence>
<dbReference type="SUPFAM" id="SSF54001">
    <property type="entry name" value="Cysteine proteinases"/>
    <property type="match status" value="1"/>
</dbReference>
<dbReference type="PROSITE" id="PS50235">
    <property type="entry name" value="USP_3"/>
    <property type="match status" value="1"/>
</dbReference>
<accession>A0ABR2IY94</accession>
<dbReference type="InterPro" id="IPR050185">
    <property type="entry name" value="Ub_carboxyl-term_hydrolase"/>
</dbReference>
<evidence type="ECO:0000256" key="2">
    <source>
        <dbReference type="ARBA" id="ARBA00009085"/>
    </source>
</evidence>
<evidence type="ECO:0000313" key="11">
    <source>
        <dbReference type="Proteomes" id="UP001470230"/>
    </source>
</evidence>
<dbReference type="PANTHER" id="PTHR21646:SF24">
    <property type="entry name" value="UBIQUITIN CARBOXYL-TERMINAL HYDROLASE"/>
    <property type="match status" value="1"/>
</dbReference>
<feature type="compositionally biased region" description="Polar residues" evidence="8">
    <location>
        <begin position="381"/>
        <end position="418"/>
    </location>
</feature>
<feature type="compositionally biased region" description="Polar residues" evidence="8">
    <location>
        <begin position="548"/>
        <end position="572"/>
    </location>
</feature>
<evidence type="ECO:0000313" key="10">
    <source>
        <dbReference type="EMBL" id="KAK8870266.1"/>
    </source>
</evidence>
<evidence type="ECO:0000256" key="8">
    <source>
        <dbReference type="SAM" id="MobiDB-lite"/>
    </source>
</evidence>
<dbReference type="InterPro" id="IPR001394">
    <property type="entry name" value="Peptidase_C19_UCH"/>
</dbReference>
<keyword evidence="4" id="KW-0645">Protease</keyword>
<comment type="similarity">
    <text evidence="2">Belongs to the peptidase C19 family.</text>
</comment>
<keyword evidence="11" id="KW-1185">Reference proteome</keyword>
<comment type="caution">
    <text evidence="10">The sequence shown here is derived from an EMBL/GenBank/DDBJ whole genome shotgun (WGS) entry which is preliminary data.</text>
</comment>
<evidence type="ECO:0000256" key="6">
    <source>
        <dbReference type="ARBA" id="ARBA00022801"/>
    </source>
</evidence>
<feature type="region of interest" description="Disordered" evidence="8">
    <location>
        <begin position="354"/>
        <end position="418"/>
    </location>
</feature>
<dbReference type="PROSITE" id="PS00972">
    <property type="entry name" value="USP_1"/>
    <property type="match status" value="1"/>
</dbReference>
<sequence length="1002" mass="113050">MKLGKIKPKKKSNNESIDIGPINNIKATDMPAKVVIISKKFYDDLINLDKKKEKKVIKDLQKSCHLTVNQISTKMKRGVDYEIIDDKLWSKITKKYGYFPKIGAYFIKNPNSGEEMLLFPYLESILFNFYLPIKRPFSDSYTLLPDPIEYCCQSEWMLEDIRRKICLYYNLNVDIFHFTCHNIISPINENYKMSQVLMLYGKELDLRQDMLSSSIPLNPYNNEKKFSSMKMHRNPNKSSHASKEYKEAVSVNIKQACEESSKVEQSESNIANQSFMPGYASHQPSEPKALCSKANDKEQLCSQPNEPVSIESQENVSTFKCNESSAMCSKQVISGQPINPFFTKRMINTKSALNQSSDPFASSSSFSSSQSSEMFMSSQQNDLKTMSNRPSDPFASGQSNDLLNGPLDSSQQGNSFASNQSNEMFASNQQNDLKAMSNMPSDPFASNQSNELFTSNQQNDLKAMSNLPSDPFASNQSNELFKSNQQNDLKAMSNLPSDPFASNQSNEQKNIISQPNGQFNSNQSNGLFMQNQQNDFKTMQNLPDDPFASNQLNDPFASNQSNEMPNSNQQNDFKTMQNDLFASNLSSDQKATFAQSNDPFASNQSNDPFASNQQFASNQSNDPFVSSQQSELNEMPLNIQQSAPPFIPNQPQDPASVCSQNFTPQNQSASASNLMVPKPVGLHDLGNTCFFNAAVQVLARVMPLTSFILSDQFQYQINRNNPNSSQGQIALSYRRFLEDLCNGSADLNDLREAVIQKYNRFSNHAQHDSQELLLSLLDGLHEDMNQSFYVNGRNSPPEKLNESNGWDSYISHNSSPIVDIFNGALYGSVICPDCGFIEKVYDPFIFLSIPIPRKFSTVTLHDCLVNFSKREALDNGNEWRCDRCHQLVCADKQIGVEKCGKVLIIYLKRFSGDGQFMSKINTNVDYPDVLNIESFASNDRGRFNLIGVVFHSGGTGGGHYTSAAIDPLSKCWYFFSDSYVTKIERERIHTREAYILFYQRQE</sequence>
<evidence type="ECO:0000256" key="1">
    <source>
        <dbReference type="ARBA" id="ARBA00000707"/>
    </source>
</evidence>
<name>A0ABR2IY94_9EUKA</name>
<dbReference type="Pfam" id="PF00443">
    <property type="entry name" value="UCH"/>
    <property type="match status" value="1"/>
</dbReference>
<feature type="domain" description="USP" evidence="9">
    <location>
        <begin position="680"/>
        <end position="1001"/>
    </location>
</feature>
<proteinExistence type="inferred from homology"/>
<evidence type="ECO:0000256" key="5">
    <source>
        <dbReference type="ARBA" id="ARBA00022786"/>
    </source>
</evidence>
<evidence type="ECO:0000256" key="4">
    <source>
        <dbReference type="ARBA" id="ARBA00022670"/>
    </source>
</evidence>
<dbReference type="PROSITE" id="PS00973">
    <property type="entry name" value="USP_2"/>
    <property type="match status" value="1"/>
</dbReference>